<sequence>MKKDELKGHLSMTTANMMWGLMSPISKMVLITSIITPFIIVEIRVIGAAILFWIASIFTKREHVSPPDLLKLFFASMLGVLFNQGLFTIGLGMTSPVDASIITTSTPILTMIIAAIYLKEPITNKKVSGIFLGASGALLLIVSNQNTSGTTHNSNIWGDIVCLTAELSFALYLVLFKQLISRYSPITLMKWMFTYAAICIIPFSFQDITHLEWLSLEPNIWYGLSFILLGSTFVSYLLAPTGQRYLRPTVVSMYCYVQPIVASCVAVYWGMDSFNLLKIIAVICVFSGVFLVTRSKSRADMEAAV</sequence>
<dbReference type="EMBL" id="QRZA01000001">
    <property type="protein sequence ID" value="RGV36666.1"/>
    <property type="molecule type" value="Genomic_DNA"/>
</dbReference>
<evidence type="ECO:0000313" key="15">
    <source>
        <dbReference type="Proteomes" id="UP000654720"/>
    </source>
</evidence>
<feature type="transmembrane region" description="Helical" evidence="6">
    <location>
        <begin position="28"/>
        <end position="58"/>
    </location>
</feature>
<dbReference type="Proteomes" id="UP000286063">
    <property type="component" value="Unassembled WGS sequence"/>
</dbReference>
<evidence type="ECO:0000313" key="14">
    <source>
        <dbReference type="Proteomes" id="UP000286063"/>
    </source>
</evidence>
<keyword evidence="5 6" id="KW-0472">Membrane</keyword>
<feature type="transmembrane region" description="Helical" evidence="6">
    <location>
        <begin position="188"/>
        <end position="205"/>
    </location>
</feature>
<feature type="transmembrane region" description="Helical" evidence="6">
    <location>
        <begin position="70"/>
        <end position="93"/>
    </location>
</feature>
<dbReference type="RefSeq" id="WP_027202159.1">
    <property type="nucleotide sequence ID" value="NZ_CABJDM010000025.1"/>
</dbReference>
<comment type="subcellular location">
    <subcellularLocation>
        <location evidence="1">Cell membrane</location>
        <topology evidence="1">Multi-pass membrane protein</topology>
    </subcellularLocation>
</comment>
<feature type="domain" description="EamA" evidence="7">
    <location>
        <begin position="7"/>
        <end position="141"/>
    </location>
</feature>
<evidence type="ECO:0000313" key="9">
    <source>
        <dbReference type="EMBL" id="RGV36666.1"/>
    </source>
</evidence>
<feature type="transmembrane region" description="Helical" evidence="6">
    <location>
        <begin position="276"/>
        <end position="293"/>
    </location>
</feature>
<reference evidence="12 13" key="1">
    <citation type="submission" date="2018-08" db="EMBL/GenBank/DDBJ databases">
        <title>A genome reference for cultivated species of the human gut microbiota.</title>
        <authorList>
            <person name="Zou Y."/>
            <person name="Xue W."/>
            <person name="Luo G."/>
        </authorList>
    </citation>
    <scope>NUCLEOTIDE SEQUENCE [LARGE SCALE GENOMIC DNA]</scope>
    <source>
        <strain evidence="9 12">AF14-49</strain>
        <strain evidence="11 13">AF34-33</strain>
        <strain evidence="10 14">OF02-7</strain>
    </source>
</reference>
<evidence type="ECO:0000313" key="13">
    <source>
        <dbReference type="Proteomes" id="UP000286038"/>
    </source>
</evidence>
<dbReference type="Pfam" id="PF00892">
    <property type="entry name" value="EamA"/>
    <property type="match status" value="2"/>
</dbReference>
<dbReference type="SUPFAM" id="SSF103481">
    <property type="entry name" value="Multidrug resistance efflux transporter EmrE"/>
    <property type="match status" value="2"/>
</dbReference>
<reference evidence="8 15" key="2">
    <citation type="submission" date="2021-02" db="EMBL/GenBank/DDBJ databases">
        <title>FDA dAtabase for Regulatory Grade micrObial Sequences (FDA-ARGOS): Supporting development and validation of Infectious Disease Dx tests.</title>
        <authorList>
            <person name="Carlson P."/>
            <person name="Fischbach M."/>
            <person name="Hastie J."/>
            <person name="Bilen M."/>
            <person name="Cheng A."/>
            <person name="Tallon L."/>
            <person name="Sadzewicz L."/>
            <person name="Zhao X."/>
            <person name="Boylan J."/>
            <person name="Ott S."/>
            <person name="Bowen H."/>
            <person name="Vavikolanu K."/>
            <person name="Mehta A."/>
            <person name="Aluvathingal J."/>
            <person name="Nadendla S."/>
            <person name="Yan Y."/>
            <person name="Sichtig H."/>
        </authorList>
    </citation>
    <scope>NUCLEOTIDE SEQUENCE [LARGE SCALE GENOMIC DNA]</scope>
    <source>
        <strain evidence="8 15">FDAARGOS_1229</strain>
    </source>
</reference>
<name>A0A412X6R9_9BACT</name>
<evidence type="ECO:0000256" key="3">
    <source>
        <dbReference type="ARBA" id="ARBA00022692"/>
    </source>
</evidence>
<dbReference type="EMBL" id="CP069450">
    <property type="protein sequence ID" value="QRO48377.1"/>
    <property type="molecule type" value="Genomic_DNA"/>
</dbReference>
<evidence type="ECO:0000256" key="6">
    <source>
        <dbReference type="SAM" id="Phobius"/>
    </source>
</evidence>
<dbReference type="EMBL" id="QSCR01000032">
    <property type="protein sequence ID" value="RGY14109.1"/>
    <property type="molecule type" value="Genomic_DNA"/>
</dbReference>
<dbReference type="Proteomes" id="UP000283589">
    <property type="component" value="Unassembled WGS sequence"/>
</dbReference>
<evidence type="ECO:0000256" key="5">
    <source>
        <dbReference type="ARBA" id="ARBA00023136"/>
    </source>
</evidence>
<feature type="transmembrane region" description="Helical" evidence="6">
    <location>
        <begin position="99"/>
        <end position="118"/>
    </location>
</feature>
<dbReference type="GO" id="GO:0005886">
    <property type="term" value="C:plasma membrane"/>
    <property type="evidence" value="ECO:0007669"/>
    <property type="project" value="UniProtKB-SubCell"/>
</dbReference>
<gene>
    <name evidence="9" type="ORF">DWW18_00235</name>
    <name evidence="11" type="ORF">DWZ68_15045</name>
    <name evidence="10" type="ORF">DXA50_15275</name>
    <name evidence="8" type="ORF">I6J59_10360</name>
</gene>
<feature type="transmembrane region" description="Helical" evidence="6">
    <location>
        <begin position="251"/>
        <end position="270"/>
    </location>
</feature>
<feature type="transmembrane region" description="Helical" evidence="6">
    <location>
        <begin position="220"/>
        <end position="239"/>
    </location>
</feature>
<evidence type="ECO:0000313" key="11">
    <source>
        <dbReference type="EMBL" id="RHM40918.1"/>
    </source>
</evidence>
<dbReference type="InterPro" id="IPR037185">
    <property type="entry name" value="EmrE-like"/>
</dbReference>
<evidence type="ECO:0000313" key="10">
    <source>
        <dbReference type="EMBL" id="RGY14109.1"/>
    </source>
</evidence>
<organism evidence="9 12">
    <name type="scientific">Butyricimonas virosa</name>
    <dbReference type="NCBI Taxonomy" id="544645"/>
    <lineage>
        <taxon>Bacteria</taxon>
        <taxon>Pseudomonadati</taxon>
        <taxon>Bacteroidota</taxon>
        <taxon>Bacteroidia</taxon>
        <taxon>Bacteroidales</taxon>
        <taxon>Odoribacteraceae</taxon>
        <taxon>Butyricimonas</taxon>
    </lineage>
</organism>
<evidence type="ECO:0000256" key="1">
    <source>
        <dbReference type="ARBA" id="ARBA00004651"/>
    </source>
</evidence>
<feature type="domain" description="EamA" evidence="7">
    <location>
        <begin position="157"/>
        <end position="293"/>
    </location>
</feature>
<keyword evidence="3 6" id="KW-0812">Transmembrane</keyword>
<feature type="transmembrane region" description="Helical" evidence="6">
    <location>
        <begin position="127"/>
        <end position="144"/>
    </location>
</feature>
<feature type="transmembrane region" description="Helical" evidence="6">
    <location>
        <begin position="156"/>
        <end position="176"/>
    </location>
</feature>
<evidence type="ECO:0000256" key="2">
    <source>
        <dbReference type="ARBA" id="ARBA00022475"/>
    </source>
</evidence>
<dbReference type="InterPro" id="IPR050638">
    <property type="entry name" value="AA-Vitamin_Transporters"/>
</dbReference>
<protein>
    <submittedName>
        <fullName evidence="9">DMT family transporter</fullName>
    </submittedName>
</protein>
<evidence type="ECO:0000313" key="8">
    <source>
        <dbReference type="EMBL" id="QRO48377.1"/>
    </source>
</evidence>
<accession>A0A412X6R9</accession>
<proteinExistence type="predicted"/>
<dbReference type="PANTHER" id="PTHR32322">
    <property type="entry name" value="INNER MEMBRANE TRANSPORTER"/>
    <property type="match status" value="1"/>
</dbReference>
<keyword evidence="4 6" id="KW-1133">Transmembrane helix</keyword>
<dbReference type="STRING" id="1121130.GCA_000519105_03643"/>
<dbReference type="InterPro" id="IPR000620">
    <property type="entry name" value="EamA_dom"/>
</dbReference>
<keyword evidence="15" id="KW-1185">Reference proteome</keyword>
<dbReference type="GeneID" id="93099055"/>
<evidence type="ECO:0000256" key="4">
    <source>
        <dbReference type="ARBA" id="ARBA00022989"/>
    </source>
</evidence>
<dbReference type="Proteomes" id="UP000654720">
    <property type="component" value="Chromosome"/>
</dbReference>
<dbReference type="PANTHER" id="PTHR32322:SF18">
    <property type="entry name" value="S-ADENOSYLMETHIONINE_S-ADENOSYLHOMOCYSTEINE TRANSPORTER"/>
    <property type="match status" value="1"/>
</dbReference>
<evidence type="ECO:0000313" key="12">
    <source>
        <dbReference type="Proteomes" id="UP000283589"/>
    </source>
</evidence>
<dbReference type="EMBL" id="QRPV01000025">
    <property type="protein sequence ID" value="RHM40918.1"/>
    <property type="molecule type" value="Genomic_DNA"/>
</dbReference>
<evidence type="ECO:0000259" key="7">
    <source>
        <dbReference type="Pfam" id="PF00892"/>
    </source>
</evidence>
<keyword evidence="2" id="KW-1003">Cell membrane</keyword>
<dbReference type="Proteomes" id="UP000286038">
    <property type="component" value="Unassembled WGS sequence"/>
</dbReference>
<dbReference type="AlphaFoldDB" id="A0A412X6R9"/>
<dbReference type="OrthoDB" id="9811486at2"/>